<evidence type="ECO:0000313" key="3">
    <source>
        <dbReference type="EMBL" id="SEP74740.1"/>
    </source>
</evidence>
<dbReference type="EMBL" id="FOFO01000005">
    <property type="protein sequence ID" value="SEP74740.1"/>
    <property type="molecule type" value="Genomic_DNA"/>
</dbReference>
<evidence type="ECO:0000256" key="1">
    <source>
        <dbReference type="ARBA" id="ARBA00009437"/>
    </source>
</evidence>
<proteinExistence type="inferred from homology"/>
<dbReference type="Proteomes" id="UP000199496">
    <property type="component" value="Unassembled WGS sequence"/>
</dbReference>
<keyword evidence="4" id="KW-1185">Reference proteome</keyword>
<dbReference type="STRING" id="867345.SAMN05421693_10519"/>
<dbReference type="GO" id="GO:0006351">
    <property type="term" value="P:DNA-templated transcription"/>
    <property type="evidence" value="ECO:0007669"/>
    <property type="project" value="TreeGrafter"/>
</dbReference>
<evidence type="ECO:0000259" key="2">
    <source>
        <dbReference type="Pfam" id="PF03466"/>
    </source>
</evidence>
<reference evidence="3 4" key="1">
    <citation type="submission" date="2016-10" db="EMBL/GenBank/DDBJ databases">
        <authorList>
            <person name="de Groot N.N."/>
        </authorList>
    </citation>
    <scope>NUCLEOTIDE SEQUENCE [LARGE SCALE GENOMIC DNA]</scope>
    <source>
        <strain evidence="3 4">B7-7</strain>
    </source>
</reference>
<keyword evidence="3" id="KW-0238">DNA-binding</keyword>
<organism evidence="3 4">
    <name type="scientific">Ectothiorhodospira magna</name>
    <dbReference type="NCBI Taxonomy" id="867345"/>
    <lineage>
        <taxon>Bacteria</taxon>
        <taxon>Pseudomonadati</taxon>
        <taxon>Pseudomonadota</taxon>
        <taxon>Gammaproteobacteria</taxon>
        <taxon>Chromatiales</taxon>
        <taxon>Ectothiorhodospiraceae</taxon>
        <taxon>Ectothiorhodospira</taxon>
    </lineage>
</organism>
<dbReference type="Pfam" id="PF03466">
    <property type="entry name" value="LysR_substrate"/>
    <property type="match status" value="1"/>
</dbReference>
<dbReference type="PANTHER" id="PTHR30537:SF66">
    <property type="entry name" value="IRON-REGULATED VIRULENCE REGULATORY PROTEIN IRGB"/>
    <property type="match status" value="1"/>
</dbReference>
<dbReference type="GO" id="GO:0043565">
    <property type="term" value="F:sequence-specific DNA binding"/>
    <property type="evidence" value="ECO:0007669"/>
    <property type="project" value="TreeGrafter"/>
</dbReference>
<protein>
    <submittedName>
        <fullName evidence="3">DNA-binding transcriptional regulator, LysR family</fullName>
    </submittedName>
</protein>
<accession>A0A1H9ADL0</accession>
<dbReference type="Gene3D" id="3.40.190.290">
    <property type="match status" value="1"/>
</dbReference>
<feature type="domain" description="LysR substrate-binding" evidence="2">
    <location>
        <begin position="53"/>
        <end position="256"/>
    </location>
</feature>
<dbReference type="RefSeq" id="WP_090203935.1">
    <property type="nucleotide sequence ID" value="NZ_FOFO01000005.1"/>
</dbReference>
<dbReference type="InterPro" id="IPR005119">
    <property type="entry name" value="LysR_subst-bd"/>
</dbReference>
<comment type="similarity">
    <text evidence="1">Belongs to the LysR transcriptional regulatory family.</text>
</comment>
<gene>
    <name evidence="3" type="ORF">SAMN05421693_10519</name>
</gene>
<dbReference type="SUPFAM" id="SSF53850">
    <property type="entry name" value="Periplasmic binding protein-like II"/>
    <property type="match status" value="1"/>
</dbReference>
<dbReference type="PANTHER" id="PTHR30537">
    <property type="entry name" value="HTH-TYPE TRANSCRIPTIONAL REGULATOR"/>
    <property type="match status" value="1"/>
</dbReference>
<name>A0A1H9ADL0_9GAMM</name>
<dbReference type="InterPro" id="IPR058163">
    <property type="entry name" value="LysR-type_TF_proteobact-type"/>
</dbReference>
<dbReference type="AlphaFoldDB" id="A0A1H9ADL0"/>
<sequence>MMLEQDLGLRLTRQSGGRLSLSEVGQCYADYGERILSLSEEAREAAQSLSSDRRRNLCVWISHEMAWGWAIWVMNDFLARYPEYSLEARVLLPGAQPPLDEVDVWLACGQVQAHGLACQPLGRWQRRLYAASDPDACCCHLEDPDQIERCAWIELTGESEAIHLRHRDSGHSRYINPHARLRVNSLQTLADGIARGYGVGMLPAWVAECPRHGIMRGRLARILADWEIMPTDLFMLVRSGLRSKSVECLTAHMKSQLPVRWRL</sequence>
<evidence type="ECO:0000313" key="4">
    <source>
        <dbReference type="Proteomes" id="UP000199496"/>
    </source>
</evidence>
<dbReference type="GO" id="GO:0003700">
    <property type="term" value="F:DNA-binding transcription factor activity"/>
    <property type="evidence" value="ECO:0007669"/>
    <property type="project" value="TreeGrafter"/>
</dbReference>
<dbReference type="OrthoDB" id="5572602at2"/>